<reference evidence="4" key="1">
    <citation type="submission" date="2021-01" db="EMBL/GenBank/DDBJ databases">
        <title>Whole genome shotgun sequence of Actinocatenispora rupis NBRC 107355.</title>
        <authorList>
            <person name="Komaki H."/>
            <person name="Tamura T."/>
        </authorList>
    </citation>
    <scope>NUCLEOTIDE SEQUENCE</scope>
    <source>
        <strain evidence="4">NBRC 107355</strain>
    </source>
</reference>
<evidence type="ECO:0000313" key="5">
    <source>
        <dbReference type="Proteomes" id="UP000612808"/>
    </source>
</evidence>
<evidence type="ECO:0000313" key="4">
    <source>
        <dbReference type="EMBL" id="GID15438.1"/>
    </source>
</evidence>
<evidence type="ECO:0000256" key="1">
    <source>
        <dbReference type="ARBA" id="ARBA00022723"/>
    </source>
</evidence>
<proteinExistence type="predicted"/>
<dbReference type="GO" id="GO:0008705">
    <property type="term" value="F:methionine synthase activity"/>
    <property type="evidence" value="ECO:0007669"/>
    <property type="project" value="TreeGrafter"/>
</dbReference>
<dbReference type="InterPro" id="IPR006158">
    <property type="entry name" value="Cobalamin-bd"/>
</dbReference>
<dbReference type="GO" id="GO:0046872">
    <property type="term" value="F:metal ion binding"/>
    <property type="evidence" value="ECO:0007669"/>
    <property type="project" value="UniProtKB-KW"/>
</dbReference>
<name>A0A8J3JI74_9ACTN</name>
<dbReference type="PROSITE" id="PS51332">
    <property type="entry name" value="B12_BINDING"/>
    <property type="match status" value="1"/>
</dbReference>
<dbReference type="GO" id="GO:0046653">
    <property type="term" value="P:tetrahydrofolate metabolic process"/>
    <property type="evidence" value="ECO:0007669"/>
    <property type="project" value="TreeGrafter"/>
</dbReference>
<feature type="domain" description="B12-binding" evidence="3">
    <location>
        <begin position="86"/>
        <end position="211"/>
    </location>
</feature>
<dbReference type="PANTHER" id="PTHR45833:SF1">
    <property type="entry name" value="METHIONINE SYNTHASE"/>
    <property type="match status" value="1"/>
</dbReference>
<dbReference type="Gene3D" id="1.10.1240.10">
    <property type="entry name" value="Methionine synthase domain"/>
    <property type="match status" value="1"/>
</dbReference>
<keyword evidence="2" id="KW-0170">Cobalt</keyword>
<dbReference type="RefSeq" id="WP_239077070.1">
    <property type="nucleotide sequence ID" value="NZ_BAAAZM010000022.1"/>
</dbReference>
<accession>A0A8J3JI74</accession>
<dbReference type="InterPro" id="IPR036594">
    <property type="entry name" value="Meth_synthase_dom"/>
</dbReference>
<dbReference type="EMBL" id="BOMB01000042">
    <property type="protein sequence ID" value="GID15438.1"/>
    <property type="molecule type" value="Genomic_DNA"/>
</dbReference>
<dbReference type="InterPro" id="IPR003759">
    <property type="entry name" value="Cbl-bd_cap"/>
</dbReference>
<dbReference type="Proteomes" id="UP000612808">
    <property type="component" value="Unassembled WGS sequence"/>
</dbReference>
<dbReference type="GO" id="GO:0050667">
    <property type="term" value="P:homocysteine metabolic process"/>
    <property type="evidence" value="ECO:0007669"/>
    <property type="project" value="TreeGrafter"/>
</dbReference>
<comment type="caution">
    <text evidence="4">The sequence shown here is derived from an EMBL/GenBank/DDBJ whole genome shotgun (WGS) entry which is preliminary data.</text>
</comment>
<dbReference type="InterPro" id="IPR050554">
    <property type="entry name" value="Met_Synthase/Corrinoid"/>
</dbReference>
<gene>
    <name evidence="4" type="ORF">Aru02nite_63270</name>
</gene>
<protein>
    <submittedName>
        <fullName evidence="4">Cobalamin-binding protein</fullName>
    </submittedName>
</protein>
<keyword evidence="5" id="KW-1185">Reference proteome</keyword>
<dbReference type="AlphaFoldDB" id="A0A8J3JI74"/>
<sequence>MTDRERYLDLVTAGAEQPAVDHVTGMLDAGHDAEEVLLDVIAPAQARVGELWSSNEWNVAREHAATYISERAVEAVAARTVSSGGRGHVVVACVDGEWHSLPARILAETLRCRDWSVTFLGSSVPTAHLVTYLHQKGPDAAAISCSLPTRLPAARAAIAAVRAVDVPVVAGGRGFGPDARWAARLGADAWAASARELFAILDRWPPATRADPVAPLLLDAEETLVQQARPQLIDAAWAALRARFPRVADYSAAQVDTTNEDLGHIVDVLAAALLVDDESLFTTFVDWMAGVLGSRHVPPYPVAVALSAIAAELAEFPRARAYLRTARELLAVRT</sequence>
<evidence type="ECO:0000256" key="2">
    <source>
        <dbReference type="ARBA" id="ARBA00023285"/>
    </source>
</evidence>
<dbReference type="SUPFAM" id="SSF52242">
    <property type="entry name" value="Cobalamin (vitamin B12)-binding domain"/>
    <property type="match status" value="1"/>
</dbReference>
<organism evidence="4 5">
    <name type="scientific">Actinocatenispora rupis</name>
    <dbReference type="NCBI Taxonomy" id="519421"/>
    <lineage>
        <taxon>Bacteria</taxon>
        <taxon>Bacillati</taxon>
        <taxon>Actinomycetota</taxon>
        <taxon>Actinomycetes</taxon>
        <taxon>Micromonosporales</taxon>
        <taxon>Micromonosporaceae</taxon>
        <taxon>Actinocatenispora</taxon>
    </lineage>
</organism>
<dbReference type="GO" id="GO:0005829">
    <property type="term" value="C:cytosol"/>
    <property type="evidence" value="ECO:0007669"/>
    <property type="project" value="TreeGrafter"/>
</dbReference>
<evidence type="ECO:0000259" key="3">
    <source>
        <dbReference type="PROSITE" id="PS51332"/>
    </source>
</evidence>
<dbReference type="PANTHER" id="PTHR45833">
    <property type="entry name" value="METHIONINE SYNTHASE"/>
    <property type="match status" value="1"/>
</dbReference>
<dbReference type="Pfam" id="PF02310">
    <property type="entry name" value="B12-binding"/>
    <property type="match status" value="1"/>
</dbReference>
<dbReference type="Gene3D" id="3.40.50.280">
    <property type="entry name" value="Cobalamin-binding domain"/>
    <property type="match status" value="1"/>
</dbReference>
<dbReference type="InterPro" id="IPR036724">
    <property type="entry name" value="Cobalamin-bd_sf"/>
</dbReference>
<dbReference type="GO" id="GO:0031419">
    <property type="term" value="F:cobalamin binding"/>
    <property type="evidence" value="ECO:0007669"/>
    <property type="project" value="InterPro"/>
</dbReference>
<dbReference type="Pfam" id="PF02607">
    <property type="entry name" value="B12-binding_2"/>
    <property type="match status" value="1"/>
</dbReference>
<keyword evidence="1" id="KW-0479">Metal-binding</keyword>